<protein>
    <submittedName>
        <fullName evidence="1">Uncharacterized protein</fullName>
    </submittedName>
</protein>
<comment type="caution">
    <text evidence="1">The sequence shown here is derived from an EMBL/GenBank/DDBJ whole genome shotgun (WGS) entry which is preliminary data.</text>
</comment>
<sequence length="75" mass="8704">MRVVVVVVVGVVSVVTLVKNVLTKNNKIMKTFRVVYLPHGREDKEWIDVQGTDKNEVMRNFTYGILIEIREKDDE</sequence>
<name>A0AA43U031_MYCAR</name>
<gene>
    <name evidence="1" type="ORF">DCBHLPFO_00629</name>
</gene>
<proteinExistence type="predicted"/>
<evidence type="ECO:0000313" key="2">
    <source>
        <dbReference type="Proteomes" id="UP001162175"/>
    </source>
</evidence>
<evidence type="ECO:0000313" key="1">
    <source>
        <dbReference type="EMBL" id="MDI3349641.1"/>
    </source>
</evidence>
<dbReference type="Proteomes" id="UP001162175">
    <property type="component" value="Unassembled WGS sequence"/>
</dbReference>
<dbReference type="RefSeq" id="WP_282459120.1">
    <property type="nucleotide sequence ID" value="NZ_JAPFAR010000080.1"/>
</dbReference>
<dbReference type="EMBL" id="JAPFAR010000080">
    <property type="protein sequence ID" value="MDI3349641.1"/>
    <property type="molecule type" value="Genomic_DNA"/>
</dbReference>
<accession>A0AA43U031</accession>
<organism evidence="1 2">
    <name type="scientific">Mycoplasmopsis arginini</name>
    <name type="common">Mycoplasma arginini</name>
    <dbReference type="NCBI Taxonomy" id="2094"/>
    <lineage>
        <taxon>Bacteria</taxon>
        <taxon>Bacillati</taxon>
        <taxon>Mycoplasmatota</taxon>
        <taxon>Mycoplasmoidales</taxon>
        <taxon>Metamycoplasmataceae</taxon>
        <taxon>Mycoplasmopsis</taxon>
    </lineage>
</organism>
<dbReference type="AlphaFoldDB" id="A0AA43U031"/>
<reference evidence="1" key="1">
    <citation type="submission" date="2022-11" db="EMBL/GenBank/DDBJ databases">
        <title>Draft genome of Mycoplasma arginini isolated from fly.</title>
        <authorList>
            <person name="Severgnini M."/>
            <person name="Gioia G."/>
            <person name="Cremonesi P."/>
            <person name="Moroni P."/>
            <person name="Addis M.F."/>
            <person name="Castiglioni B."/>
        </authorList>
    </citation>
    <scope>NUCLEOTIDE SEQUENCE</scope>
    <source>
        <strain evidence="1">QMP CG1-1632</strain>
    </source>
</reference>